<dbReference type="EMBL" id="CAFBMW010000064">
    <property type="protein sequence ID" value="CAB4966650.1"/>
    <property type="molecule type" value="Genomic_DNA"/>
</dbReference>
<gene>
    <name evidence="1" type="ORF">UFOPK3662_03885</name>
</gene>
<evidence type="ECO:0000313" key="1">
    <source>
        <dbReference type="EMBL" id="CAB4966650.1"/>
    </source>
</evidence>
<dbReference type="Gene3D" id="1.25.40.10">
    <property type="entry name" value="Tetratricopeptide repeat domain"/>
    <property type="match status" value="1"/>
</dbReference>
<accession>A0A6J7LDX9</accession>
<reference evidence="1" key="1">
    <citation type="submission" date="2020-05" db="EMBL/GenBank/DDBJ databases">
        <authorList>
            <person name="Chiriac C."/>
            <person name="Salcher M."/>
            <person name="Ghai R."/>
            <person name="Kavagutti S V."/>
        </authorList>
    </citation>
    <scope>NUCLEOTIDE SEQUENCE</scope>
</reference>
<sequence>MPLSLDEVHDLIDSWEFDPRVDTLGPATELLTTMAPADPGRLDVLQVIADHQAMRGDVEAALATLDQAGPTSAEDADVIRAMRVSFLVEAGRGQEAEPLLLDLRHRGPSLPSEALERVADTLEGAGRLREAMRWFTIGLRDLDPQNDLPTAEEEYALIGRWRVRQALDLPPDHYDELARITLDLRRAT</sequence>
<protein>
    <submittedName>
        <fullName evidence="1">Unannotated protein</fullName>
    </submittedName>
</protein>
<dbReference type="InterPro" id="IPR011990">
    <property type="entry name" value="TPR-like_helical_dom_sf"/>
</dbReference>
<proteinExistence type="predicted"/>
<name>A0A6J7LDX9_9ZZZZ</name>
<organism evidence="1">
    <name type="scientific">freshwater metagenome</name>
    <dbReference type="NCBI Taxonomy" id="449393"/>
    <lineage>
        <taxon>unclassified sequences</taxon>
        <taxon>metagenomes</taxon>
        <taxon>ecological metagenomes</taxon>
    </lineage>
</organism>
<dbReference type="AlphaFoldDB" id="A0A6J7LDX9"/>
<dbReference type="SUPFAM" id="SSF48452">
    <property type="entry name" value="TPR-like"/>
    <property type="match status" value="1"/>
</dbReference>